<name>A0ABD2Y758_9GENT</name>
<organism evidence="1 2">
    <name type="scientific">Cinchona calisaya</name>
    <dbReference type="NCBI Taxonomy" id="153742"/>
    <lineage>
        <taxon>Eukaryota</taxon>
        <taxon>Viridiplantae</taxon>
        <taxon>Streptophyta</taxon>
        <taxon>Embryophyta</taxon>
        <taxon>Tracheophyta</taxon>
        <taxon>Spermatophyta</taxon>
        <taxon>Magnoliopsida</taxon>
        <taxon>eudicotyledons</taxon>
        <taxon>Gunneridae</taxon>
        <taxon>Pentapetalae</taxon>
        <taxon>asterids</taxon>
        <taxon>lamiids</taxon>
        <taxon>Gentianales</taxon>
        <taxon>Rubiaceae</taxon>
        <taxon>Cinchonoideae</taxon>
        <taxon>Cinchoneae</taxon>
        <taxon>Cinchona</taxon>
    </lineage>
</organism>
<evidence type="ECO:0000313" key="1">
    <source>
        <dbReference type="EMBL" id="KAL3502835.1"/>
    </source>
</evidence>
<accession>A0ABD2Y758</accession>
<proteinExistence type="predicted"/>
<reference evidence="1 2" key="1">
    <citation type="submission" date="2024-11" db="EMBL/GenBank/DDBJ databases">
        <title>A near-complete genome assembly of Cinchona calisaya.</title>
        <authorList>
            <person name="Lian D.C."/>
            <person name="Zhao X.W."/>
            <person name="Wei L."/>
        </authorList>
    </citation>
    <scope>NUCLEOTIDE SEQUENCE [LARGE SCALE GENOMIC DNA]</scope>
    <source>
        <tissue evidence="1">Nenye</tissue>
    </source>
</reference>
<evidence type="ECO:0000313" key="2">
    <source>
        <dbReference type="Proteomes" id="UP001630127"/>
    </source>
</evidence>
<keyword evidence="2" id="KW-1185">Reference proteome</keyword>
<protein>
    <submittedName>
        <fullName evidence="1">Uncharacterized protein</fullName>
    </submittedName>
</protein>
<gene>
    <name evidence="1" type="ORF">ACH5RR_037284</name>
</gene>
<dbReference type="Proteomes" id="UP001630127">
    <property type="component" value="Unassembled WGS sequence"/>
</dbReference>
<dbReference type="AlphaFoldDB" id="A0ABD2Y758"/>
<comment type="caution">
    <text evidence="1">The sequence shown here is derived from an EMBL/GenBank/DDBJ whole genome shotgun (WGS) entry which is preliminary data.</text>
</comment>
<dbReference type="EMBL" id="JBJUIK010000015">
    <property type="protein sequence ID" value="KAL3502835.1"/>
    <property type="molecule type" value="Genomic_DNA"/>
</dbReference>
<sequence>MVLTTSMFYVETKSTTTGSGNPFQFVLQLLFLISEASCSSASYEHSSGNVHGIASIADDLVCDVLALAVPSSIDQFCEI</sequence>